<accession>A0ABW5R796</accession>
<protein>
    <recommendedName>
        <fullName evidence="4 6">Signal peptidase I</fullName>
        <ecNumber evidence="4 6">3.4.21.89</ecNumber>
    </recommendedName>
</protein>
<keyword evidence="6" id="KW-0472">Membrane</keyword>
<keyword evidence="5 6" id="KW-0378">Hydrolase</keyword>
<comment type="catalytic activity">
    <reaction evidence="1 6">
        <text>Cleavage of hydrophobic, N-terminal signal or leader sequences from secreted and periplasmic proteins.</text>
        <dbReference type="EC" id="3.4.21.89"/>
    </reaction>
</comment>
<comment type="caution">
    <text evidence="8">The sequence shown here is derived from an EMBL/GenBank/DDBJ whole genome shotgun (WGS) entry which is preliminary data.</text>
</comment>
<comment type="subcellular location">
    <subcellularLocation>
        <location evidence="2">Cell membrane</location>
        <topology evidence="2">Single-pass type II membrane protein</topology>
    </subcellularLocation>
    <subcellularLocation>
        <location evidence="6">Membrane</location>
        <topology evidence="6">Single-pass type II membrane protein</topology>
    </subcellularLocation>
</comment>
<dbReference type="InterPro" id="IPR036286">
    <property type="entry name" value="LexA/Signal_pep-like_sf"/>
</dbReference>
<keyword evidence="9" id="KW-1185">Reference proteome</keyword>
<organism evidence="8 9">
    <name type="scientific">Marinicrinis sediminis</name>
    <dbReference type="NCBI Taxonomy" id="1652465"/>
    <lineage>
        <taxon>Bacteria</taxon>
        <taxon>Bacillati</taxon>
        <taxon>Bacillota</taxon>
        <taxon>Bacilli</taxon>
        <taxon>Bacillales</taxon>
        <taxon>Paenibacillaceae</taxon>
    </lineage>
</organism>
<dbReference type="CDD" id="cd06530">
    <property type="entry name" value="S26_SPase_I"/>
    <property type="match status" value="1"/>
</dbReference>
<dbReference type="NCBIfam" id="TIGR02227">
    <property type="entry name" value="sigpep_I_bact"/>
    <property type="match status" value="1"/>
</dbReference>
<dbReference type="InterPro" id="IPR000223">
    <property type="entry name" value="Pept_S26A_signal_pept_1"/>
</dbReference>
<dbReference type="SUPFAM" id="SSF51306">
    <property type="entry name" value="LexA/Signal peptidase"/>
    <property type="match status" value="1"/>
</dbReference>
<dbReference type="InterPro" id="IPR019757">
    <property type="entry name" value="Pept_S26A_signal_pept_1_Lys-AS"/>
</dbReference>
<feature type="transmembrane region" description="Helical" evidence="6">
    <location>
        <begin position="12"/>
        <end position="30"/>
    </location>
</feature>
<proteinExistence type="inferred from homology"/>
<dbReference type="PANTHER" id="PTHR43390:SF1">
    <property type="entry name" value="CHLOROPLAST PROCESSING PEPTIDASE"/>
    <property type="match status" value="1"/>
</dbReference>
<dbReference type="Pfam" id="PF10502">
    <property type="entry name" value="Peptidase_S26"/>
    <property type="match status" value="1"/>
</dbReference>
<dbReference type="Proteomes" id="UP001597497">
    <property type="component" value="Unassembled WGS sequence"/>
</dbReference>
<comment type="similarity">
    <text evidence="3 6">Belongs to the peptidase S26 family.</text>
</comment>
<dbReference type="EMBL" id="JBHUMM010000005">
    <property type="protein sequence ID" value="MFD2670626.1"/>
    <property type="molecule type" value="Genomic_DNA"/>
</dbReference>
<evidence type="ECO:0000259" key="7">
    <source>
        <dbReference type="Pfam" id="PF10502"/>
    </source>
</evidence>
<evidence type="ECO:0000313" key="9">
    <source>
        <dbReference type="Proteomes" id="UP001597497"/>
    </source>
</evidence>
<feature type="domain" description="Peptidase S26" evidence="7">
    <location>
        <begin position="6"/>
        <end position="168"/>
    </location>
</feature>
<dbReference type="InterPro" id="IPR019758">
    <property type="entry name" value="Pept_S26A_signal_pept_1_CS"/>
</dbReference>
<evidence type="ECO:0000256" key="3">
    <source>
        <dbReference type="ARBA" id="ARBA00009370"/>
    </source>
</evidence>
<dbReference type="PRINTS" id="PR00727">
    <property type="entry name" value="LEADERPTASE"/>
</dbReference>
<dbReference type="PANTHER" id="PTHR43390">
    <property type="entry name" value="SIGNAL PEPTIDASE I"/>
    <property type="match status" value="1"/>
</dbReference>
<reference evidence="9" key="1">
    <citation type="journal article" date="2019" name="Int. J. Syst. Evol. Microbiol.">
        <title>The Global Catalogue of Microorganisms (GCM) 10K type strain sequencing project: providing services to taxonomists for standard genome sequencing and annotation.</title>
        <authorList>
            <consortium name="The Broad Institute Genomics Platform"/>
            <consortium name="The Broad Institute Genome Sequencing Center for Infectious Disease"/>
            <person name="Wu L."/>
            <person name="Ma J."/>
        </authorList>
    </citation>
    <scope>NUCLEOTIDE SEQUENCE [LARGE SCALE GENOMIC DNA]</scope>
    <source>
        <strain evidence="9">KCTC 33676</strain>
    </source>
</reference>
<dbReference type="RefSeq" id="WP_379928035.1">
    <property type="nucleotide sequence ID" value="NZ_JBHUMM010000005.1"/>
</dbReference>
<evidence type="ECO:0000313" key="8">
    <source>
        <dbReference type="EMBL" id="MFD2670626.1"/>
    </source>
</evidence>
<evidence type="ECO:0000256" key="2">
    <source>
        <dbReference type="ARBA" id="ARBA00004401"/>
    </source>
</evidence>
<keyword evidence="6" id="KW-0645">Protease</keyword>
<dbReference type="PROSITE" id="PS00760">
    <property type="entry name" value="SPASE_I_2"/>
    <property type="match status" value="1"/>
</dbReference>
<evidence type="ECO:0000256" key="6">
    <source>
        <dbReference type="RuleBase" id="RU362042"/>
    </source>
</evidence>
<evidence type="ECO:0000256" key="4">
    <source>
        <dbReference type="ARBA" id="ARBA00013208"/>
    </source>
</evidence>
<dbReference type="Gene3D" id="2.10.109.10">
    <property type="entry name" value="Umud Fragment, subunit A"/>
    <property type="match status" value="1"/>
</dbReference>
<dbReference type="InterPro" id="IPR019533">
    <property type="entry name" value="Peptidase_S26"/>
</dbReference>
<sequence>MIRELLDWIKTIAIALVLVLLIKTFLLGNYQVEGQSMEPNFYDGERIIVNKIIYDFREPKRGEVIVLHSPDGRDFIKRIIALPGETIEVKGDDVLINGEKLEEPYLEEAVRREIEQGRQYNYSNDPLKTVPEDQYFVMGDNRPYSKDSREIGFIPADDIVGRADLIYWPFPDFQLLRYD</sequence>
<dbReference type="GO" id="GO:0009003">
    <property type="term" value="F:signal peptidase activity"/>
    <property type="evidence" value="ECO:0007669"/>
    <property type="project" value="UniProtKB-EC"/>
</dbReference>
<keyword evidence="6" id="KW-1133">Transmembrane helix</keyword>
<evidence type="ECO:0000256" key="1">
    <source>
        <dbReference type="ARBA" id="ARBA00000677"/>
    </source>
</evidence>
<dbReference type="PROSITE" id="PS00761">
    <property type="entry name" value="SPASE_I_3"/>
    <property type="match status" value="1"/>
</dbReference>
<evidence type="ECO:0000256" key="5">
    <source>
        <dbReference type="ARBA" id="ARBA00022801"/>
    </source>
</evidence>
<keyword evidence="6" id="KW-0812">Transmembrane</keyword>
<gene>
    <name evidence="8" type="primary">lepB</name>
    <name evidence="8" type="ORF">ACFSUC_03250</name>
</gene>
<dbReference type="EC" id="3.4.21.89" evidence="4 6"/>
<name>A0ABW5R796_9BACL</name>